<reference evidence="1 2" key="1">
    <citation type="submission" date="2016-11" db="EMBL/GenBank/DDBJ databases">
        <title>Complete Genome Sequence of Bradyrhizobium sp. strain J5, an isolated from soybean nodule in Hokkaido.</title>
        <authorList>
            <person name="Kanehara K."/>
        </authorList>
    </citation>
    <scope>NUCLEOTIDE SEQUENCE [LARGE SCALE GENOMIC DNA]</scope>
    <source>
        <strain evidence="1 2">J5</strain>
    </source>
</reference>
<dbReference type="Proteomes" id="UP000181962">
    <property type="component" value="Chromosome"/>
</dbReference>
<organism evidence="1 2">
    <name type="scientific">Bradyrhizobium japonicum</name>
    <dbReference type="NCBI Taxonomy" id="375"/>
    <lineage>
        <taxon>Bacteria</taxon>
        <taxon>Pseudomonadati</taxon>
        <taxon>Pseudomonadota</taxon>
        <taxon>Alphaproteobacteria</taxon>
        <taxon>Hyphomicrobiales</taxon>
        <taxon>Nitrobacteraceae</taxon>
        <taxon>Bradyrhizobium</taxon>
    </lineage>
</organism>
<proteinExistence type="predicted"/>
<evidence type="ECO:0000313" key="2">
    <source>
        <dbReference type="Proteomes" id="UP000181962"/>
    </source>
</evidence>
<dbReference type="AlphaFoldDB" id="A0A1L3FNJ4"/>
<evidence type="ECO:0000313" key="1">
    <source>
        <dbReference type="EMBL" id="APG14905.1"/>
    </source>
</evidence>
<name>A0A1L3FNJ4_BRAJP</name>
<sequence length="96" mass="11032">MLVMDEFCFERVGETLHWRVIITSGLAVIEAGKPTDCIILRYSAEASWADSSGRRNTVRMRTAKYRLRRSLTSLQELMRQYDITQSVTRSTKSTPS</sequence>
<accession>A0A1L3FNJ4</accession>
<dbReference type="EMBL" id="CP017637">
    <property type="protein sequence ID" value="APG14905.1"/>
    <property type="molecule type" value="Genomic_DNA"/>
</dbReference>
<protein>
    <submittedName>
        <fullName evidence="1">Uncharacterized protein</fullName>
    </submittedName>
</protein>
<gene>
    <name evidence="1" type="ORF">BKD09_41915</name>
</gene>